<protein>
    <recommendedName>
        <fullName evidence="4">DUF5703 domain-containing protein</fullName>
    </recommendedName>
</protein>
<accession>A0A0P0GAH7</accession>
<evidence type="ECO:0000313" key="2">
    <source>
        <dbReference type="EMBL" id="ALJ59254.1"/>
    </source>
</evidence>
<dbReference type="AlphaFoldDB" id="A0A0P0GAH7"/>
<evidence type="ECO:0008006" key="4">
    <source>
        <dbReference type="Google" id="ProtNLM"/>
    </source>
</evidence>
<dbReference type="InterPro" id="IPR043750">
    <property type="entry name" value="DUF5695"/>
</dbReference>
<proteinExistence type="predicted"/>
<gene>
    <name evidence="2" type="ORF">BcellWH2_02009</name>
</gene>
<dbReference type="Proteomes" id="UP000061809">
    <property type="component" value="Chromosome"/>
</dbReference>
<keyword evidence="1" id="KW-0732">Signal</keyword>
<reference evidence="2 3" key="1">
    <citation type="journal article" date="2015" name="Science">
        <title>Genetic determinants of in vivo fitness and diet responsiveness in multiple human gut Bacteroides.</title>
        <authorList>
            <person name="Wu M."/>
            <person name="McNulty N.P."/>
            <person name="Rodionov D.A."/>
            <person name="Khoroshkin M.S."/>
            <person name="Griffin N.W."/>
            <person name="Cheng J."/>
            <person name="Latreille P."/>
            <person name="Kerstetter R.A."/>
            <person name="Terrapon N."/>
            <person name="Henrissat B."/>
            <person name="Osterman A.L."/>
            <person name="Gordon J.I."/>
        </authorList>
    </citation>
    <scope>NUCLEOTIDE SEQUENCE [LARGE SCALE GENOMIC DNA]</scope>
    <source>
        <strain evidence="2 3">WH2</strain>
    </source>
</reference>
<dbReference type="PATRIC" id="fig|246787.4.peg.2072"/>
<dbReference type="Pfam" id="PF18951">
    <property type="entry name" value="DUF5695"/>
    <property type="match status" value="1"/>
</dbReference>
<organism evidence="2 3">
    <name type="scientific">Bacteroides cellulosilyticus</name>
    <dbReference type="NCBI Taxonomy" id="246787"/>
    <lineage>
        <taxon>Bacteria</taxon>
        <taxon>Pseudomonadati</taxon>
        <taxon>Bacteroidota</taxon>
        <taxon>Bacteroidia</taxon>
        <taxon>Bacteroidales</taxon>
        <taxon>Bacteroidaceae</taxon>
        <taxon>Bacteroides</taxon>
    </lineage>
</organism>
<sequence>MTKAMIKRCTGTLVALCIYSISGLNAQNITVKNDCFRTDFSEDGVSVFQVDRDSVNLIADNQMWGDILIRYRVNQEDWNMLETGLTRRTCINKNTYVYTDSLCYMPLCMKRYYTLAEDGLHLKIEISNITNRSVELGDIAFPFKWREGFNVAPSTIFESNFTHKHNIALNSSFQILSKPSGVGPFYIMMTGEGTPLEYFDTTNNVYTAYLHSGCTGPKTEGSWRIPHTTRVLAPGEKVNYSFLLTSVSRYEDIRNAIYTNGLLDVRTAPGYTIPSDLSVRVAIRLKGTIQSLVAEHPQQTEIKQLGRSPDGRYLYDIRFHKLGENIIWVNYNHGEKSFLEFFSTEPLDVLIKKRSSFIVNKQQHKAPGKWWDGLYSVYDMKYGKLRGPEDTDGFNGWWEYVWGCDDPILSKAPFVAAKNVVYPDSTEIASLEYYLKNFVWGKLQRTDQETPYPFAIYGVPNWHVARDSALQKLYKYDAKDRIKVWRAYDYPHIFKLYYHMSQIAEMIPEWTHYLTADEYFDRAVQTAMAYFKYPYEIWSWLDIYKWGMYNEWVVLELIKGLEQRGRNDEAAYLRGEWEKKAKYFIYDDKYPYRSEHSFDRTAFESSYALAKYAIEHPMKPDKDLWYDKNKRTWHSHPKVTVEDAERFMKQQHYAGLSVRGWIAPKYYLSGTDCAFKQHTGDMSYMAMMGGWSVLDYGLLYSKNPDWIELGYNSFLSSWSLMNTGNETSNYGYWYPGKEKDGATGWCFVGAKNGYTWLHRNEKRGPWRYDGEIDLGYGAAFHTARTIVIQDSIFGLHAYGGVLSKEETSLSVIPRDGVRQQFSFITSEFRYHLTLSRDGFLPEAPIKIERKGKQSHFMLENKINTAMGTKPSKSGHSTLLQIRADKIVPYKVQVGKKVCTMQKCTVGWEVRLPVSEITEEVTIWWK</sequence>
<name>A0A0P0GAH7_9BACE</name>
<dbReference type="KEGG" id="bcel:BcellWH2_02009"/>
<feature type="signal peptide" evidence="1">
    <location>
        <begin position="1"/>
        <end position="26"/>
    </location>
</feature>
<evidence type="ECO:0000256" key="1">
    <source>
        <dbReference type="SAM" id="SignalP"/>
    </source>
</evidence>
<dbReference type="EMBL" id="CP012801">
    <property type="protein sequence ID" value="ALJ59254.1"/>
    <property type="molecule type" value="Genomic_DNA"/>
</dbReference>
<feature type="chain" id="PRO_5006047358" description="DUF5703 domain-containing protein" evidence="1">
    <location>
        <begin position="27"/>
        <end position="925"/>
    </location>
</feature>
<evidence type="ECO:0000313" key="3">
    <source>
        <dbReference type="Proteomes" id="UP000061809"/>
    </source>
</evidence>